<dbReference type="eggNOG" id="ENOG502SZ63">
    <property type="taxonomic scope" value="Eukaryota"/>
</dbReference>
<dbReference type="Pfam" id="PF00628">
    <property type="entry name" value="PHD"/>
    <property type="match status" value="1"/>
</dbReference>
<dbReference type="PROSITE" id="PS01359">
    <property type="entry name" value="ZF_PHD_1"/>
    <property type="match status" value="1"/>
</dbReference>
<keyword evidence="2 4" id="KW-0863">Zinc-finger</keyword>
<dbReference type="PhylomeDB" id="B8M059"/>
<dbReference type="OMA" id="CCRSYHT"/>
<evidence type="ECO:0000313" key="8">
    <source>
        <dbReference type="Proteomes" id="UP000001745"/>
    </source>
</evidence>
<keyword evidence="1" id="KW-0479">Metal-binding</keyword>
<dbReference type="HOGENOM" id="CLU_1200495_0_0_1"/>
<proteinExistence type="predicted"/>
<dbReference type="VEuPathDB" id="FungiDB:TSTA_083880"/>
<dbReference type="InterPro" id="IPR013083">
    <property type="entry name" value="Znf_RING/FYVE/PHD"/>
</dbReference>
<protein>
    <submittedName>
        <fullName evidence="7">PHD finger protein</fullName>
    </submittedName>
</protein>
<dbReference type="STRING" id="441959.B8M059"/>
<dbReference type="OrthoDB" id="336088at2759"/>
<dbReference type="Gene3D" id="3.30.40.10">
    <property type="entry name" value="Zinc/RING finger domain, C3HC4 (zinc finger)"/>
    <property type="match status" value="1"/>
</dbReference>
<dbReference type="InterPro" id="IPR011011">
    <property type="entry name" value="Znf_FYVE_PHD"/>
</dbReference>
<dbReference type="AlphaFoldDB" id="B8M059"/>
<feature type="compositionally biased region" description="Polar residues" evidence="5">
    <location>
        <begin position="193"/>
        <end position="204"/>
    </location>
</feature>
<evidence type="ECO:0000256" key="4">
    <source>
        <dbReference type="PROSITE-ProRule" id="PRU00146"/>
    </source>
</evidence>
<evidence type="ECO:0000256" key="2">
    <source>
        <dbReference type="ARBA" id="ARBA00022771"/>
    </source>
</evidence>
<gene>
    <name evidence="7" type="ORF">TSTA_083880</name>
</gene>
<dbReference type="PROSITE" id="PS50016">
    <property type="entry name" value="ZF_PHD_2"/>
    <property type="match status" value="1"/>
</dbReference>
<evidence type="ECO:0000259" key="6">
    <source>
        <dbReference type="PROSITE" id="PS50016"/>
    </source>
</evidence>
<reference evidence="8" key="1">
    <citation type="journal article" date="2015" name="Genome Announc.">
        <title>Genome sequence of the AIDS-associated pathogen Penicillium marneffei (ATCC18224) and its near taxonomic relative Talaromyces stipitatus (ATCC10500).</title>
        <authorList>
            <person name="Nierman W.C."/>
            <person name="Fedorova-Abrams N.D."/>
            <person name="Andrianopoulos A."/>
        </authorList>
    </citation>
    <scope>NUCLEOTIDE SEQUENCE [LARGE SCALE GENOMIC DNA]</scope>
    <source>
        <strain evidence="8">ATCC 10500 / CBS 375.48 / QM 6759 / NRRL 1006</strain>
    </source>
</reference>
<accession>B8M059</accession>
<sequence length="231" mass="25550">MNNTNNHIPAREAMFNEHMKSFIEKEWIRAGRPHNIICSQCLKPGNLLWCSTCSRSYHFVCLVSPPSVDVAASWLCPSCQERQAALNFEYKSLPSGNGDPTSGSNISGSSFSGPAYAMAKKFLANHGLANNQAITSDFLDDLQQLIVKAELASQKESELLKLRHENSQLMEELISNRARSGSQLSPQSQLSPAYNSQHGTSATPSYPPSRNEISKLDVTDKSWDRIISEAF</sequence>
<dbReference type="Proteomes" id="UP000001745">
    <property type="component" value="Unassembled WGS sequence"/>
</dbReference>
<evidence type="ECO:0000256" key="3">
    <source>
        <dbReference type="ARBA" id="ARBA00022833"/>
    </source>
</evidence>
<organism evidence="7 8">
    <name type="scientific">Talaromyces stipitatus (strain ATCC 10500 / CBS 375.48 / QM 6759 / NRRL 1006)</name>
    <name type="common">Penicillium stipitatum</name>
    <dbReference type="NCBI Taxonomy" id="441959"/>
    <lineage>
        <taxon>Eukaryota</taxon>
        <taxon>Fungi</taxon>
        <taxon>Dikarya</taxon>
        <taxon>Ascomycota</taxon>
        <taxon>Pezizomycotina</taxon>
        <taxon>Eurotiomycetes</taxon>
        <taxon>Eurotiomycetidae</taxon>
        <taxon>Eurotiales</taxon>
        <taxon>Trichocomaceae</taxon>
        <taxon>Talaromyces</taxon>
        <taxon>Talaromyces sect. Talaromyces</taxon>
    </lineage>
</organism>
<dbReference type="InterPro" id="IPR019787">
    <property type="entry name" value="Znf_PHD-finger"/>
</dbReference>
<dbReference type="GeneID" id="8101481"/>
<evidence type="ECO:0000256" key="5">
    <source>
        <dbReference type="SAM" id="MobiDB-lite"/>
    </source>
</evidence>
<dbReference type="EMBL" id="EQ962653">
    <property type="protein sequence ID" value="EED21156.1"/>
    <property type="molecule type" value="Genomic_DNA"/>
</dbReference>
<keyword evidence="3" id="KW-0862">Zinc</keyword>
<dbReference type="InterPro" id="IPR019786">
    <property type="entry name" value="Zinc_finger_PHD-type_CS"/>
</dbReference>
<name>B8M059_TALSN</name>
<evidence type="ECO:0000313" key="7">
    <source>
        <dbReference type="EMBL" id="EED21156.1"/>
    </source>
</evidence>
<feature type="region of interest" description="Disordered" evidence="5">
    <location>
        <begin position="177"/>
        <end position="214"/>
    </location>
</feature>
<dbReference type="InParanoid" id="B8M059"/>
<keyword evidence="8" id="KW-1185">Reference proteome</keyword>
<dbReference type="SUPFAM" id="SSF57903">
    <property type="entry name" value="FYVE/PHD zinc finger"/>
    <property type="match status" value="1"/>
</dbReference>
<evidence type="ECO:0000256" key="1">
    <source>
        <dbReference type="ARBA" id="ARBA00022723"/>
    </source>
</evidence>
<dbReference type="InterPro" id="IPR001965">
    <property type="entry name" value="Znf_PHD"/>
</dbReference>
<dbReference type="SMART" id="SM00249">
    <property type="entry name" value="PHD"/>
    <property type="match status" value="1"/>
</dbReference>
<dbReference type="GO" id="GO:0008270">
    <property type="term" value="F:zinc ion binding"/>
    <property type="evidence" value="ECO:0007669"/>
    <property type="project" value="UniProtKB-KW"/>
</dbReference>
<feature type="compositionally biased region" description="Low complexity" evidence="5">
    <location>
        <begin position="182"/>
        <end position="192"/>
    </location>
</feature>
<dbReference type="RefSeq" id="XP_002478119.1">
    <property type="nucleotide sequence ID" value="XM_002478074.1"/>
</dbReference>
<feature type="domain" description="PHD-type" evidence="6">
    <location>
        <begin position="35"/>
        <end position="82"/>
    </location>
</feature>